<organism evidence="1 2">
    <name type="scientific">Halopseudomonas laoshanensis</name>
    <dbReference type="NCBI Taxonomy" id="2268758"/>
    <lineage>
        <taxon>Bacteria</taxon>
        <taxon>Pseudomonadati</taxon>
        <taxon>Pseudomonadota</taxon>
        <taxon>Gammaproteobacteria</taxon>
        <taxon>Pseudomonadales</taxon>
        <taxon>Pseudomonadaceae</taxon>
        <taxon>Halopseudomonas</taxon>
    </lineage>
</organism>
<name>A0A7V7GWU5_9GAMM</name>
<evidence type="ECO:0000313" key="2">
    <source>
        <dbReference type="Proteomes" id="UP000463138"/>
    </source>
</evidence>
<proteinExistence type="predicted"/>
<accession>A0A7V7GWU5</accession>
<gene>
    <name evidence="1" type="ORF">DT594_05960</name>
</gene>
<reference evidence="1 2" key="1">
    <citation type="submission" date="2018-07" db="EMBL/GenBank/DDBJ databases">
        <title>Pseudomonas laoshanensis sp. nov., isolated from soil.</title>
        <authorList>
            <person name="Sun J."/>
            <person name="Yu L."/>
            <person name="Wang M."/>
            <person name="Zhang C."/>
        </authorList>
    </citation>
    <scope>NUCLEOTIDE SEQUENCE [LARGE SCALE GENOMIC DNA]</scope>
    <source>
        <strain evidence="1 2">Y22</strain>
    </source>
</reference>
<keyword evidence="2" id="KW-1185">Reference proteome</keyword>
<comment type="caution">
    <text evidence="1">The sequence shown here is derived from an EMBL/GenBank/DDBJ whole genome shotgun (WGS) entry which is preliminary data.</text>
</comment>
<evidence type="ECO:0000313" key="1">
    <source>
        <dbReference type="EMBL" id="KAA0696860.1"/>
    </source>
</evidence>
<evidence type="ECO:0008006" key="3">
    <source>
        <dbReference type="Google" id="ProtNLM"/>
    </source>
</evidence>
<dbReference type="EMBL" id="QOVF01000001">
    <property type="protein sequence ID" value="KAA0696860.1"/>
    <property type="molecule type" value="Genomic_DNA"/>
</dbReference>
<dbReference type="Proteomes" id="UP000463138">
    <property type="component" value="Unassembled WGS sequence"/>
</dbReference>
<sequence length="268" mass="30972">MDKKVEQAYKEMTLLYLKDEIFSWYPRTESGDYAKQDGWNRPYDYLDIAYKIIETHSSSFELIDCVSNLKRAIDHRIKKISTDYQFKSMNRFGLPKESLQKLEALGLAKPAIIKTITSIRNVVEHQFEDPPGVDRCSELADFTWYFLKSTDGVSRNIPNTFLLSNDFVSGYDDEFWLCFSIGDDKLWQGVSVYGWVKASHLSLQQTSELKINLETLQIRGESERTEIDHQVLAGLNGDAPLFVRGQCCFTDSAYVRLIHSYFSADRHL</sequence>
<protein>
    <recommendedName>
        <fullName evidence="3">DUF4145 domain-containing protein</fullName>
    </recommendedName>
</protein>
<dbReference type="AlphaFoldDB" id="A0A7V7GWU5"/>
<dbReference type="OrthoDB" id="2990971at2"/>
<dbReference type="RefSeq" id="WP_149331788.1">
    <property type="nucleotide sequence ID" value="NZ_QOVF01000001.1"/>
</dbReference>